<proteinExistence type="predicted"/>
<reference evidence="2 3" key="1">
    <citation type="journal article" date="2016" name="Nat. Commun.">
        <title>Thousands of microbial genomes shed light on interconnected biogeochemical processes in an aquifer system.</title>
        <authorList>
            <person name="Anantharaman K."/>
            <person name="Brown C.T."/>
            <person name="Hug L.A."/>
            <person name="Sharon I."/>
            <person name="Castelle C.J."/>
            <person name="Probst A.J."/>
            <person name="Thomas B.C."/>
            <person name="Singh A."/>
            <person name="Wilkins M.J."/>
            <person name="Karaoz U."/>
            <person name="Brodie E.L."/>
            <person name="Williams K.H."/>
            <person name="Hubbard S.S."/>
            <person name="Banfield J.F."/>
        </authorList>
    </citation>
    <scope>NUCLEOTIDE SEQUENCE [LARGE SCALE GENOMIC DNA]</scope>
</reference>
<dbReference type="Proteomes" id="UP000177331">
    <property type="component" value="Unassembled WGS sequence"/>
</dbReference>
<accession>A0A1F7W9G2</accession>
<dbReference type="Gene3D" id="2.70.70.10">
    <property type="entry name" value="Glucose Permease (Domain IIA)"/>
    <property type="match status" value="1"/>
</dbReference>
<dbReference type="GO" id="GO:0004222">
    <property type="term" value="F:metalloendopeptidase activity"/>
    <property type="evidence" value="ECO:0007669"/>
    <property type="project" value="TreeGrafter"/>
</dbReference>
<dbReference type="EMBL" id="MGFD01000009">
    <property type="protein sequence ID" value="OGL99465.1"/>
    <property type="molecule type" value="Genomic_DNA"/>
</dbReference>
<organism evidence="2 3">
    <name type="scientific">Candidatus Uhrbacteria bacterium RIFOXYB2_FULL_45_11</name>
    <dbReference type="NCBI Taxonomy" id="1802421"/>
    <lineage>
        <taxon>Bacteria</taxon>
        <taxon>Candidatus Uhriibacteriota</taxon>
    </lineage>
</organism>
<protein>
    <recommendedName>
        <fullName evidence="1">M23ase beta-sheet core domain-containing protein</fullName>
    </recommendedName>
</protein>
<dbReference type="InterPro" id="IPR050570">
    <property type="entry name" value="Cell_wall_metabolism_enzyme"/>
</dbReference>
<gene>
    <name evidence="2" type="ORF">A2318_01710</name>
</gene>
<dbReference type="CDD" id="cd12797">
    <property type="entry name" value="M23_peptidase"/>
    <property type="match status" value="1"/>
</dbReference>
<dbReference type="PANTHER" id="PTHR21666:SF270">
    <property type="entry name" value="MUREIN HYDROLASE ACTIVATOR ENVC"/>
    <property type="match status" value="1"/>
</dbReference>
<dbReference type="STRING" id="1802421.A2318_01710"/>
<dbReference type="Pfam" id="PF01551">
    <property type="entry name" value="Peptidase_M23"/>
    <property type="match status" value="1"/>
</dbReference>
<dbReference type="InterPro" id="IPR011055">
    <property type="entry name" value="Dup_hybrid_motif"/>
</dbReference>
<dbReference type="SUPFAM" id="SSF51261">
    <property type="entry name" value="Duplicated hybrid motif"/>
    <property type="match status" value="1"/>
</dbReference>
<evidence type="ECO:0000259" key="1">
    <source>
        <dbReference type="Pfam" id="PF01551"/>
    </source>
</evidence>
<name>A0A1F7W9G2_9BACT</name>
<evidence type="ECO:0000313" key="3">
    <source>
        <dbReference type="Proteomes" id="UP000177331"/>
    </source>
</evidence>
<evidence type="ECO:0000313" key="2">
    <source>
        <dbReference type="EMBL" id="OGL99465.1"/>
    </source>
</evidence>
<sequence>MLTFPDLHGARFGHINLDVLARAHAHFRDAALVPQLIKQKVVTNPLLDPHLCHEMIQEAHAHLGIDHSYGGWFEDRRVLWKDSYLEKGQHWIHLGVDFNVPAKTRVVATWKATVELVDDDTPMIGGWGPRVILRLKDDPDLILIFAHLGEVSCKAGDKVKPGDTLATVGSPPHNGMWFPHLHVQAVDLKHYKRDWTHLVQELDGYANPFAASHAATIFPDPMRYMRLWE</sequence>
<feature type="domain" description="M23ase beta-sheet core" evidence="1">
    <location>
        <begin position="93"/>
        <end position="185"/>
    </location>
</feature>
<dbReference type="AlphaFoldDB" id="A0A1F7W9G2"/>
<dbReference type="InterPro" id="IPR016047">
    <property type="entry name" value="M23ase_b-sheet_dom"/>
</dbReference>
<dbReference type="PANTHER" id="PTHR21666">
    <property type="entry name" value="PEPTIDASE-RELATED"/>
    <property type="match status" value="1"/>
</dbReference>
<comment type="caution">
    <text evidence="2">The sequence shown here is derived from an EMBL/GenBank/DDBJ whole genome shotgun (WGS) entry which is preliminary data.</text>
</comment>